<dbReference type="Proteomes" id="UP000032352">
    <property type="component" value="Chromosome"/>
</dbReference>
<sequence length="266" mass="29582">MSEIILTNQLLSRRSFKEQCGIELSQLKDIHGRTPEFAIGNTPYLLEPLSPGNSPPSAIGLSALNQLSSMYTSRDLANISLSLGSDNVLALAEIRKNLYDFGVGSIGASTNFHGNRINGFLKAVQRYQDALMTYREAIENNSPYKLAAEQKVNHSYKELQTRFHYEMESVTAQIKSRRGTALSNVERGKNIVKSSRNVTKLNVTSQAQASELVQFTKYTKLLGNGLAVIDFTSRIGNIKNTHRSGDNWHRQLFIESTGFVTSTFSI</sequence>
<reference evidence="1 2" key="2">
    <citation type="journal article" date="2022" name="Mar. Drugs">
        <title>Bioassay-Guided Fractionation Leads to the Detection of Cholic Acid Generated by the Rare Thalassomonas sp.</title>
        <authorList>
            <person name="Pheiffer F."/>
            <person name="Schneider Y.K."/>
            <person name="Hansen E.H."/>
            <person name="Andersen J.H."/>
            <person name="Isaksson J."/>
            <person name="Busche T."/>
            <person name="R C."/>
            <person name="Kalinowski J."/>
            <person name="Zyl L.V."/>
            <person name="Trindade M."/>
        </authorList>
    </citation>
    <scope>NUCLEOTIDE SEQUENCE [LARGE SCALE GENOMIC DNA]</scope>
    <source>
        <strain evidence="1 2">XOM25</strain>
    </source>
</reference>
<name>A0AAE9Z726_9GAMM</name>
<protein>
    <submittedName>
        <fullName evidence="1">Uncharacterized protein</fullName>
    </submittedName>
</protein>
<proteinExistence type="predicted"/>
<keyword evidence="2" id="KW-1185">Reference proteome</keyword>
<evidence type="ECO:0000313" key="2">
    <source>
        <dbReference type="Proteomes" id="UP000032352"/>
    </source>
</evidence>
<dbReference type="RefSeq" id="WP_053046813.1">
    <property type="nucleotide sequence ID" value="NZ_CP059733.1"/>
</dbReference>
<dbReference type="KEGG" id="tvd:SG34_010095"/>
<dbReference type="AlphaFoldDB" id="A0AAE9Z726"/>
<dbReference type="EMBL" id="CP059733">
    <property type="protein sequence ID" value="WDE07205.1"/>
    <property type="molecule type" value="Genomic_DNA"/>
</dbReference>
<accession>A0AAE9Z726</accession>
<reference evidence="1 2" key="1">
    <citation type="journal article" date="2015" name="Genome Announc.">
        <title>Draft Genome Sequences of Marine Isolates of Thalassomonas viridans and Thalassomonas actiniarum.</title>
        <authorList>
            <person name="Olonade I."/>
            <person name="van Zyl L.J."/>
            <person name="Trindade M."/>
        </authorList>
    </citation>
    <scope>NUCLEOTIDE SEQUENCE [LARGE SCALE GENOMIC DNA]</scope>
    <source>
        <strain evidence="1 2">XOM25</strain>
    </source>
</reference>
<evidence type="ECO:0000313" key="1">
    <source>
        <dbReference type="EMBL" id="WDE07205.1"/>
    </source>
</evidence>
<gene>
    <name evidence="1" type="ORF">SG34_010095</name>
</gene>
<organism evidence="1 2">
    <name type="scientific">Thalassomonas viridans</name>
    <dbReference type="NCBI Taxonomy" id="137584"/>
    <lineage>
        <taxon>Bacteria</taxon>
        <taxon>Pseudomonadati</taxon>
        <taxon>Pseudomonadota</taxon>
        <taxon>Gammaproteobacteria</taxon>
        <taxon>Alteromonadales</taxon>
        <taxon>Colwelliaceae</taxon>
        <taxon>Thalassomonas</taxon>
    </lineage>
</organism>